<comment type="caution">
    <text evidence="6">The sequence shown here is derived from an EMBL/GenBank/DDBJ whole genome shotgun (WGS) entry which is preliminary data.</text>
</comment>
<proteinExistence type="inferred from homology"/>
<dbReference type="InterPro" id="IPR001597">
    <property type="entry name" value="ArAA_b-elim_lyase/Thr_aldolase"/>
</dbReference>
<dbReference type="Proteomes" id="UP000472580">
    <property type="component" value="Unassembled WGS sequence"/>
</dbReference>
<dbReference type="RefSeq" id="WP_160334523.1">
    <property type="nucleotide sequence ID" value="NZ_WSRP01000005.1"/>
</dbReference>
<keyword evidence="4" id="KW-0663">Pyridoxal phosphate</keyword>
<dbReference type="SUPFAM" id="SSF53383">
    <property type="entry name" value="PLP-dependent transferases"/>
    <property type="match status" value="1"/>
</dbReference>
<dbReference type="AlphaFoldDB" id="A0A6L6YLT8"/>
<feature type="domain" description="Aromatic amino acid beta-eliminating lyase/threonine aldolase" evidence="5">
    <location>
        <begin position="15"/>
        <end position="224"/>
    </location>
</feature>
<comment type="similarity">
    <text evidence="2">Belongs to the threonine aldolase family.</text>
</comment>
<evidence type="ECO:0000256" key="1">
    <source>
        <dbReference type="ARBA" id="ARBA00001933"/>
    </source>
</evidence>
<protein>
    <submittedName>
        <fullName evidence="6">Low specificity L-threonine aldolase</fullName>
    </submittedName>
</protein>
<comment type="cofactor">
    <cofactor evidence="1">
        <name>pyridoxal 5'-phosphate</name>
        <dbReference type="ChEBI" id="CHEBI:597326"/>
    </cofactor>
</comment>
<evidence type="ECO:0000313" key="6">
    <source>
        <dbReference type="EMBL" id="MVX56091.1"/>
    </source>
</evidence>
<name>A0A6L6YLT8_9BURK</name>
<dbReference type="Gene3D" id="3.90.1150.10">
    <property type="entry name" value="Aspartate Aminotransferase, domain 1"/>
    <property type="match status" value="1"/>
</dbReference>
<dbReference type="EMBL" id="WSRP01000005">
    <property type="protein sequence ID" value="MVX56091.1"/>
    <property type="molecule type" value="Genomic_DNA"/>
</dbReference>
<dbReference type="InterPro" id="IPR015424">
    <property type="entry name" value="PyrdxlP-dep_Trfase"/>
</dbReference>
<dbReference type="InterPro" id="IPR015422">
    <property type="entry name" value="PyrdxlP-dep_Trfase_small"/>
</dbReference>
<evidence type="ECO:0000256" key="2">
    <source>
        <dbReference type="ARBA" id="ARBA00006966"/>
    </source>
</evidence>
<dbReference type="Gene3D" id="3.40.640.10">
    <property type="entry name" value="Type I PLP-dependent aspartate aminotransferase-like (Major domain)"/>
    <property type="match status" value="1"/>
</dbReference>
<reference evidence="6 7" key="1">
    <citation type="submission" date="2019-12" db="EMBL/GenBank/DDBJ databases">
        <title>Microbes associate with the intestines of laboratory mice.</title>
        <authorList>
            <person name="Navarre W."/>
            <person name="Wong E."/>
        </authorList>
    </citation>
    <scope>NUCLEOTIDE SEQUENCE [LARGE SCALE GENOMIC DNA]</scope>
    <source>
        <strain evidence="6 7">NM82_D38</strain>
    </source>
</reference>
<dbReference type="PANTHER" id="PTHR48097:SF5">
    <property type="entry name" value="LOW SPECIFICITY L-THREONINE ALDOLASE"/>
    <property type="match status" value="1"/>
</dbReference>
<dbReference type="OrthoDB" id="9774495at2"/>
<comment type="subunit">
    <text evidence="3">Homotetramer.</text>
</comment>
<organism evidence="6 7">
    <name type="scientific">Parasutterella muris</name>
    <dbReference type="NCBI Taxonomy" id="2565572"/>
    <lineage>
        <taxon>Bacteria</taxon>
        <taxon>Pseudomonadati</taxon>
        <taxon>Pseudomonadota</taxon>
        <taxon>Betaproteobacteria</taxon>
        <taxon>Burkholderiales</taxon>
        <taxon>Sutterellaceae</taxon>
        <taxon>Parasutterella</taxon>
    </lineage>
</organism>
<accession>A0A6L6YLT8</accession>
<dbReference type="GO" id="GO:0016829">
    <property type="term" value="F:lyase activity"/>
    <property type="evidence" value="ECO:0007669"/>
    <property type="project" value="InterPro"/>
</dbReference>
<sequence>MDRFECDYAEGAHPKIMEALMKTNFEQSPGYCTDSHCALARKLIQEACSDEEAHVYFVAGGTQANVCVISALLRSFQGCVCVESGHINVHEAGAVEATGHKVLALKGEDGKLQAETLDSYLTSFWADLNTEHMVQPGMVYISSPTEIGTVYSKSELEALYRVCQKFAIPLYLDGARMSYGLNAEGSDLTLKDIDQLTDVFYIGGTKVGALFGEAIVFTRGNGLDRNFRTVIKQHCAMTAKGRLLGVQFETLFTGGLYNEIGAHAVKAAMRIRDALKAKGCRALADSPTNQQFWYLPRAYRDALLPDFAFECEGDVGQEEFLVRFCTSWATTDESVDRLIKAIEAL</sequence>
<keyword evidence="7" id="KW-1185">Reference proteome</keyword>
<evidence type="ECO:0000259" key="5">
    <source>
        <dbReference type="Pfam" id="PF01212"/>
    </source>
</evidence>
<gene>
    <name evidence="6" type="ORF">E5987_02580</name>
</gene>
<dbReference type="Pfam" id="PF01212">
    <property type="entry name" value="Beta_elim_lyase"/>
    <property type="match status" value="1"/>
</dbReference>
<dbReference type="PANTHER" id="PTHR48097">
    <property type="entry name" value="L-THREONINE ALDOLASE-RELATED"/>
    <property type="match status" value="1"/>
</dbReference>
<evidence type="ECO:0000256" key="4">
    <source>
        <dbReference type="ARBA" id="ARBA00022898"/>
    </source>
</evidence>
<evidence type="ECO:0000313" key="7">
    <source>
        <dbReference type="Proteomes" id="UP000472580"/>
    </source>
</evidence>
<dbReference type="GO" id="GO:0006520">
    <property type="term" value="P:amino acid metabolic process"/>
    <property type="evidence" value="ECO:0007669"/>
    <property type="project" value="InterPro"/>
</dbReference>
<dbReference type="InterPro" id="IPR015421">
    <property type="entry name" value="PyrdxlP-dep_Trfase_major"/>
</dbReference>
<evidence type="ECO:0000256" key="3">
    <source>
        <dbReference type="ARBA" id="ARBA00011881"/>
    </source>
</evidence>